<gene>
    <name evidence="1" type="ORF">A9Q84_07105</name>
</gene>
<comment type="caution">
    <text evidence="1">The sequence shown here is derived from an EMBL/GenBank/DDBJ whole genome shotgun (WGS) entry which is preliminary data.</text>
</comment>
<reference evidence="2" key="1">
    <citation type="journal article" date="2017" name="Proc. Natl. Acad. Sci. U.S.A.">
        <title>Simulation of Deepwater Horizon oil plume reveals substrate specialization within a complex community of hydrocarbon-degraders.</title>
        <authorList>
            <person name="Hu P."/>
            <person name="Dubinsky E.A."/>
            <person name="Probst A.J."/>
            <person name="Wang J."/>
            <person name="Sieber C.M.K."/>
            <person name="Tom L.M."/>
            <person name="Gardinali P."/>
            <person name="Banfield J.F."/>
            <person name="Atlas R.M."/>
            <person name="Andersen G.L."/>
        </authorList>
    </citation>
    <scope>NUCLEOTIDE SEQUENCE [LARGE SCALE GENOMIC DNA]</scope>
</reference>
<dbReference type="AlphaFoldDB" id="A0A1Y5F5Q5"/>
<protein>
    <recommendedName>
        <fullName evidence="3">PPM-type phosphatase domain-containing protein</fullName>
    </recommendedName>
</protein>
<proteinExistence type="predicted"/>
<evidence type="ECO:0000313" key="1">
    <source>
        <dbReference type="EMBL" id="OUR96124.1"/>
    </source>
</evidence>
<dbReference type="EMBL" id="MAAO01000006">
    <property type="protein sequence ID" value="OUR96124.1"/>
    <property type="molecule type" value="Genomic_DNA"/>
</dbReference>
<evidence type="ECO:0000313" key="2">
    <source>
        <dbReference type="Proteomes" id="UP000196531"/>
    </source>
</evidence>
<accession>A0A1Y5F5Q5</accession>
<sequence>MKKVVVLSESGELKKTFLSLENHYICEVITFNYEQSHVFETLLSDDESLVLLSIANWENFKNFFDVHRMKINGTVVLVGDNESLNSSALKKLCEVDRFLKGVINTSLDFDMNRPWFNLLINPQVSSIDQEDLEEVGENLERVLGTALNELKRLKEVHEKLVPIREEKFKGLSATSKFGAGESAGGEFFDILSNDREVLLLLARSRSYLVSSMIMSGFDELRSAKHFSDELVNNFLSKVQSDVDSSKVNESKRKLDILFLRVDLKTMKARTWKSGDSILLNDSQLVSESEFTIERGEKLMILSSGLVENQPGKTELVSKSVEKRSKSCRDILDEVFYTLKREKNGMFFSHDATMIIFEVDKNAILQI</sequence>
<evidence type="ECO:0008006" key="3">
    <source>
        <dbReference type="Google" id="ProtNLM"/>
    </source>
</evidence>
<organism evidence="1 2">
    <name type="scientific">Halobacteriovorax marinus</name>
    <dbReference type="NCBI Taxonomy" id="97084"/>
    <lineage>
        <taxon>Bacteria</taxon>
        <taxon>Pseudomonadati</taxon>
        <taxon>Bdellovibrionota</taxon>
        <taxon>Bacteriovoracia</taxon>
        <taxon>Bacteriovoracales</taxon>
        <taxon>Halobacteriovoraceae</taxon>
        <taxon>Halobacteriovorax</taxon>
    </lineage>
</organism>
<dbReference type="Proteomes" id="UP000196531">
    <property type="component" value="Unassembled WGS sequence"/>
</dbReference>
<name>A0A1Y5F5Q5_9BACT</name>